<feature type="transmembrane region" description="Helical" evidence="2">
    <location>
        <begin position="334"/>
        <end position="352"/>
    </location>
</feature>
<feature type="region of interest" description="Disordered" evidence="1">
    <location>
        <begin position="157"/>
        <end position="197"/>
    </location>
</feature>
<reference evidence="3 4" key="1">
    <citation type="submission" date="2024-09" db="EMBL/GenBank/DDBJ databases">
        <authorList>
            <person name="Sun Q."/>
            <person name="Mori K."/>
        </authorList>
    </citation>
    <scope>NUCLEOTIDE SEQUENCE [LARGE SCALE GENOMIC DNA]</scope>
    <source>
        <strain evidence="3 4">JCM 6917</strain>
    </source>
</reference>
<protein>
    <submittedName>
        <fullName evidence="3">Uncharacterized protein</fullName>
    </submittedName>
</protein>
<dbReference type="RefSeq" id="WP_381344580.1">
    <property type="nucleotide sequence ID" value="NZ_JBHMCY010000013.1"/>
</dbReference>
<evidence type="ECO:0000256" key="1">
    <source>
        <dbReference type="SAM" id="MobiDB-lite"/>
    </source>
</evidence>
<feature type="compositionally biased region" description="Basic and acidic residues" evidence="1">
    <location>
        <begin position="176"/>
        <end position="194"/>
    </location>
</feature>
<gene>
    <name evidence="3" type="ORF">ACFF45_09590</name>
</gene>
<keyword evidence="2" id="KW-0812">Transmembrane</keyword>
<proteinExistence type="predicted"/>
<name>A0ABV5MY58_9ACTN</name>
<keyword evidence="2" id="KW-1133">Transmembrane helix</keyword>
<accession>A0ABV5MY58</accession>
<evidence type="ECO:0000313" key="4">
    <source>
        <dbReference type="Proteomes" id="UP001589709"/>
    </source>
</evidence>
<feature type="transmembrane region" description="Helical" evidence="2">
    <location>
        <begin position="298"/>
        <end position="322"/>
    </location>
</feature>
<evidence type="ECO:0000313" key="3">
    <source>
        <dbReference type="EMBL" id="MFB9462950.1"/>
    </source>
</evidence>
<comment type="caution">
    <text evidence="3">The sequence shown here is derived from an EMBL/GenBank/DDBJ whole genome shotgun (WGS) entry which is preliminary data.</text>
</comment>
<dbReference type="Proteomes" id="UP001589709">
    <property type="component" value="Unassembled WGS sequence"/>
</dbReference>
<organism evidence="3 4">
    <name type="scientific">Streptomyces cinereospinus</name>
    <dbReference type="NCBI Taxonomy" id="285561"/>
    <lineage>
        <taxon>Bacteria</taxon>
        <taxon>Bacillati</taxon>
        <taxon>Actinomycetota</taxon>
        <taxon>Actinomycetes</taxon>
        <taxon>Kitasatosporales</taxon>
        <taxon>Streptomycetaceae</taxon>
        <taxon>Streptomyces</taxon>
    </lineage>
</organism>
<keyword evidence="2" id="KW-0472">Membrane</keyword>
<feature type="transmembrane region" description="Helical" evidence="2">
    <location>
        <begin position="241"/>
        <end position="262"/>
    </location>
</feature>
<keyword evidence="4" id="KW-1185">Reference proteome</keyword>
<evidence type="ECO:0000256" key="2">
    <source>
        <dbReference type="SAM" id="Phobius"/>
    </source>
</evidence>
<sequence>MTVPGPADDDAGALQDAALTRSVLRSAAANPRCLPELLAAYAVRHMGPVAVRSVARTRAARPDAVMAELRALTLTRGKRRVVTEGAIVGGPLLIMAPFAFCAALLSQARTCLELAALEGQDATTPVRGAELLVLQGVHADVGRAGAALAEAALAERRRTDGKRAGRSTGRAAGPEGTRERQDGMPERTWEREDGMPEAGGRRMTVLWQLTVRMARVLGLVPPKGEATAGGLRRWLVTVGRYALLGAVFLVGMVAPLVWIPYVGRSYSRSTDRLLDRATAFYSGEPVARPRRSARIDPGMLAATVRALLSLLIPVGLVLAVVLADLRLAGSHWPVFGITLITASCAVAAAWQWRRHRRRRTG</sequence>
<dbReference type="EMBL" id="JBHMCY010000013">
    <property type="protein sequence ID" value="MFB9462950.1"/>
    <property type="molecule type" value="Genomic_DNA"/>
</dbReference>
<feature type="transmembrane region" description="Helical" evidence="2">
    <location>
        <begin position="86"/>
        <end position="105"/>
    </location>
</feature>